<dbReference type="HOGENOM" id="CLU_027053_1_0_3"/>
<keyword evidence="4 7" id="KW-0812">Transmembrane</keyword>
<evidence type="ECO:0000313" key="12">
    <source>
        <dbReference type="Proteomes" id="UP000010471"/>
    </source>
</evidence>
<keyword evidence="6 7" id="KW-0472">Membrane</keyword>
<feature type="transmembrane region" description="Helical" evidence="7">
    <location>
        <begin position="239"/>
        <end position="259"/>
    </location>
</feature>
<evidence type="ECO:0000259" key="8">
    <source>
        <dbReference type="Pfam" id="PF00924"/>
    </source>
</evidence>
<accession>K9WLI1</accession>
<dbReference type="GO" id="GO:0008381">
    <property type="term" value="F:mechanosensitive monoatomic ion channel activity"/>
    <property type="evidence" value="ECO:0007669"/>
    <property type="project" value="InterPro"/>
</dbReference>
<feature type="transmembrane region" description="Helical" evidence="7">
    <location>
        <begin position="178"/>
        <end position="196"/>
    </location>
</feature>
<dbReference type="OrthoDB" id="9809206at2"/>
<feature type="transmembrane region" description="Helical" evidence="7">
    <location>
        <begin position="279"/>
        <end position="297"/>
    </location>
</feature>
<feature type="transmembrane region" description="Helical" evidence="7">
    <location>
        <begin position="353"/>
        <end position="370"/>
    </location>
</feature>
<dbReference type="FunFam" id="2.30.30.60:FF:000001">
    <property type="entry name" value="MscS Mechanosensitive ion channel"/>
    <property type="match status" value="1"/>
</dbReference>
<dbReference type="InterPro" id="IPR049278">
    <property type="entry name" value="MS_channel_C"/>
</dbReference>
<dbReference type="SUPFAM" id="SSF50182">
    <property type="entry name" value="Sm-like ribonucleoproteins"/>
    <property type="match status" value="1"/>
</dbReference>
<dbReference type="PANTHER" id="PTHR30460:SF0">
    <property type="entry name" value="MODERATE CONDUCTANCE MECHANOSENSITIVE CHANNEL YBIO"/>
    <property type="match status" value="1"/>
</dbReference>
<evidence type="ECO:0000256" key="2">
    <source>
        <dbReference type="ARBA" id="ARBA00008017"/>
    </source>
</evidence>
<dbReference type="InterPro" id="IPR011066">
    <property type="entry name" value="MscS_channel_C_sf"/>
</dbReference>
<dbReference type="SUPFAM" id="SSF82861">
    <property type="entry name" value="Mechanosensitive channel protein MscS (YggB), transmembrane region"/>
    <property type="match status" value="1"/>
</dbReference>
<organism evidence="11 12">
    <name type="scientific">Allocoleopsis franciscana PCC 7113</name>
    <dbReference type="NCBI Taxonomy" id="1173027"/>
    <lineage>
        <taxon>Bacteria</taxon>
        <taxon>Bacillati</taxon>
        <taxon>Cyanobacteriota</taxon>
        <taxon>Cyanophyceae</taxon>
        <taxon>Coleofasciculales</taxon>
        <taxon>Coleofasciculaceae</taxon>
        <taxon>Allocoleopsis</taxon>
        <taxon>Allocoleopsis franciscana</taxon>
    </lineage>
</organism>
<feature type="domain" description="Mechanosensitive ion channel MscS C-terminal" evidence="9">
    <location>
        <begin position="445"/>
        <end position="531"/>
    </location>
</feature>
<evidence type="ECO:0000313" key="11">
    <source>
        <dbReference type="EMBL" id="AFZ20624.1"/>
    </source>
</evidence>
<dbReference type="InterPro" id="IPR049142">
    <property type="entry name" value="MS_channel_1st"/>
</dbReference>
<dbReference type="Proteomes" id="UP000010471">
    <property type="component" value="Chromosome"/>
</dbReference>
<dbReference type="GO" id="GO:0005886">
    <property type="term" value="C:plasma membrane"/>
    <property type="evidence" value="ECO:0007669"/>
    <property type="project" value="UniProtKB-SubCell"/>
</dbReference>
<protein>
    <submittedName>
        <fullName evidence="11">Small-conductance mechanosensitive channel</fullName>
    </submittedName>
</protein>
<comment type="similarity">
    <text evidence="2">Belongs to the MscS (TC 1.A.23) family.</text>
</comment>
<dbReference type="PATRIC" id="fig|1173027.3.peg.5499"/>
<dbReference type="FunFam" id="3.30.70.100:FF:000018">
    <property type="entry name" value="MscS mechanosensitive ion channel"/>
    <property type="match status" value="1"/>
</dbReference>
<evidence type="ECO:0000256" key="6">
    <source>
        <dbReference type="ARBA" id="ARBA00023136"/>
    </source>
</evidence>
<name>K9WLI1_9CYAN</name>
<dbReference type="InterPro" id="IPR011014">
    <property type="entry name" value="MscS_channel_TM-2"/>
</dbReference>
<keyword evidence="3" id="KW-1003">Cell membrane</keyword>
<dbReference type="Gene3D" id="1.10.287.1260">
    <property type="match status" value="1"/>
</dbReference>
<evidence type="ECO:0000256" key="5">
    <source>
        <dbReference type="ARBA" id="ARBA00022989"/>
    </source>
</evidence>
<dbReference type="InterPro" id="IPR010920">
    <property type="entry name" value="LSM_dom_sf"/>
</dbReference>
<reference evidence="11 12" key="1">
    <citation type="submission" date="2012-06" db="EMBL/GenBank/DDBJ databases">
        <title>Finished chromosome of genome of Microcoleus sp. PCC 7113.</title>
        <authorList>
            <consortium name="US DOE Joint Genome Institute"/>
            <person name="Gugger M."/>
            <person name="Coursin T."/>
            <person name="Rippka R."/>
            <person name="Tandeau De Marsac N."/>
            <person name="Huntemann M."/>
            <person name="Wei C.-L."/>
            <person name="Han J."/>
            <person name="Detter J.C."/>
            <person name="Han C."/>
            <person name="Tapia R."/>
            <person name="Chen A."/>
            <person name="Kyrpides N."/>
            <person name="Mavromatis K."/>
            <person name="Markowitz V."/>
            <person name="Szeto E."/>
            <person name="Ivanova N."/>
            <person name="Pagani I."/>
            <person name="Pati A."/>
            <person name="Goodwin L."/>
            <person name="Nordberg H.P."/>
            <person name="Cantor M.N."/>
            <person name="Hua S.X."/>
            <person name="Woyke T."/>
            <person name="Kerfeld C.A."/>
        </authorList>
    </citation>
    <scope>NUCLEOTIDE SEQUENCE [LARGE SCALE GENOMIC DNA]</scope>
    <source>
        <strain evidence="11 12">PCC 7113</strain>
    </source>
</reference>
<sequence length="555" mass="61685">MLKIRSKFRVIRWGFILFLTTGVILLSSGFLSPAQAQFPPIPDLNSFTPNLLQESSDNQVASGCIRLDGRCLFEVAAPKSELQDRINDIEQRLNNISEIYFKNDTAQLKVRQQQQGNLPNIYISVGDRQVRLMSVTDRDAMLTGANIEARAEDLVTELQQDLEKAKRERQPKVLARRGGIAAGTGVIMLIASFAIYQWQGRSKRLKQEIAPTDSSPTQPIKTQLKRQQKWHLTEVKHRLLQVVQVGIWAGGILFILGLFPYTRMFQVWILRSLKIPLRLGLIAIGTYALIRLSYALIDKFAAALARNHLLTPEANRRLQLRISTISGVSKGIITLTLFGVAILVALSTLGLDIGPVLAGAGIIGVGLSLASQSLIKDALNGFFIILEDQYAVGDVINVGDVGGLVENINLRITQLRDAEGRLITIPNSEIKIVANLSSNWSRADLAIPVAYYADVDKALELIGQVADTMSQDQLWTEKIVDKPEVLGVDDFGSRGVIIRVWIKTQPLKQWEVARQFRRRLKVALDEAGISIPMPQQEVWFNNSNNSVPVKSSENN</sequence>
<dbReference type="Pfam" id="PF21088">
    <property type="entry name" value="MS_channel_1st"/>
    <property type="match status" value="1"/>
</dbReference>
<feature type="transmembrane region" description="Helical" evidence="7">
    <location>
        <begin position="318"/>
        <end position="347"/>
    </location>
</feature>
<dbReference type="RefSeq" id="WP_015184759.1">
    <property type="nucleotide sequence ID" value="NC_019738.1"/>
</dbReference>
<dbReference type="Gene3D" id="2.30.30.60">
    <property type="match status" value="1"/>
</dbReference>
<dbReference type="AlphaFoldDB" id="K9WLI1"/>
<dbReference type="InterPro" id="IPR023408">
    <property type="entry name" value="MscS_beta-dom_sf"/>
</dbReference>
<dbReference type="Pfam" id="PF21082">
    <property type="entry name" value="MS_channel_3rd"/>
    <property type="match status" value="1"/>
</dbReference>
<dbReference type="InterPro" id="IPR006685">
    <property type="entry name" value="MscS_channel_2nd"/>
</dbReference>
<evidence type="ECO:0000259" key="10">
    <source>
        <dbReference type="Pfam" id="PF21088"/>
    </source>
</evidence>
<comment type="subcellular location">
    <subcellularLocation>
        <location evidence="1">Cell membrane</location>
        <topology evidence="1">Multi-pass membrane protein</topology>
    </subcellularLocation>
</comment>
<dbReference type="SUPFAM" id="SSF82689">
    <property type="entry name" value="Mechanosensitive channel protein MscS (YggB), C-terminal domain"/>
    <property type="match status" value="1"/>
</dbReference>
<evidence type="ECO:0000256" key="4">
    <source>
        <dbReference type="ARBA" id="ARBA00022692"/>
    </source>
</evidence>
<evidence type="ECO:0000256" key="7">
    <source>
        <dbReference type="SAM" id="Phobius"/>
    </source>
</evidence>
<dbReference type="PANTHER" id="PTHR30460">
    <property type="entry name" value="MODERATE CONDUCTANCE MECHANOSENSITIVE CHANNEL YBIO"/>
    <property type="match status" value="1"/>
</dbReference>
<feature type="domain" description="Mechanosensitive ion channel MscS" evidence="8">
    <location>
        <begin position="374"/>
        <end position="437"/>
    </location>
</feature>
<proteinExistence type="inferred from homology"/>
<keyword evidence="5 7" id="KW-1133">Transmembrane helix</keyword>
<dbReference type="InterPro" id="IPR045276">
    <property type="entry name" value="YbiO_bact"/>
</dbReference>
<evidence type="ECO:0000256" key="3">
    <source>
        <dbReference type="ARBA" id="ARBA00022475"/>
    </source>
</evidence>
<dbReference type="KEGG" id="mic:Mic7113_4963"/>
<feature type="domain" description="Mechanosensitive ion channel transmembrane helices 2/3" evidence="10">
    <location>
        <begin position="331"/>
        <end position="372"/>
    </location>
</feature>
<dbReference type="EMBL" id="CP003630">
    <property type="protein sequence ID" value="AFZ20624.1"/>
    <property type="molecule type" value="Genomic_DNA"/>
</dbReference>
<evidence type="ECO:0000259" key="9">
    <source>
        <dbReference type="Pfam" id="PF21082"/>
    </source>
</evidence>
<gene>
    <name evidence="11" type="ORF">Mic7113_4963</name>
</gene>
<dbReference type="Pfam" id="PF00924">
    <property type="entry name" value="MS_channel_2nd"/>
    <property type="match status" value="1"/>
</dbReference>
<dbReference type="eggNOG" id="COG0668">
    <property type="taxonomic scope" value="Bacteria"/>
</dbReference>
<keyword evidence="12" id="KW-1185">Reference proteome</keyword>
<evidence type="ECO:0000256" key="1">
    <source>
        <dbReference type="ARBA" id="ARBA00004651"/>
    </source>
</evidence>
<dbReference type="STRING" id="1173027.Mic7113_4963"/>
<dbReference type="Gene3D" id="3.30.70.100">
    <property type="match status" value="1"/>
</dbReference>